<dbReference type="KEGG" id="rei:IE4771_CH00210"/>
<organism evidence="1 2">
    <name type="scientific">Rhizobium etli bv. mimosae str. IE4771</name>
    <dbReference type="NCBI Taxonomy" id="1432050"/>
    <lineage>
        <taxon>Bacteria</taxon>
        <taxon>Pseudomonadati</taxon>
        <taxon>Pseudomonadota</taxon>
        <taxon>Alphaproteobacteria</taxon>
        <taxon>Hyphomicrobiales</taxon>
        <taxon>Rhizobiaceae</taxon>
        <taxon>Rhizobium/Agrobacterium group</taxon>
        <taxon>Rhizobium</taxon>
    </lineage>
</organism>
<evidence type="ECO:0000313" key="1">
    <source>
        <dbReference type="EMBL" id="AIC25379.1"/>
    </source>
</evidence>
<dbReference type="Proteomes" id="UP000027180">
    <property type="component" value="Chromosome"/>
</dbReference>
<proteinExistence type="predicted"/>
<evidence type="ECO:0000313" key="2">
    <source>
        <dbReference type="Proteomes" id="UP000027180"/>
    </source>
</evidence>
<gene>
    <name evidence="1" type="ORF">IE4771_CH00210</name>
</gene>
<dbReference type="AlphaFoldDB" id="A0A060HV48"/>
<accession>A0A060HV48</accession>
<sequence>MLLFVRGPPASPFRTCLRNHRPPPGGLAARILAWLTEKFTRNFSGGKDLQQLLKISSAGRIFGHLADRVADFLADPLAVAETGGGQMRPVFCRIAPAQTAKARRIKFDSCDAL</sequence>
<name>A0A060HV48_RHIET</name>
<protein>
    <submittedName>
        <fullName evidence="1">Uncharacterized protein</fullName>
    </submittedName>
</protein>
<dbReference type="HOGENOM" id="CLU_168991_0_0_5"/>
<dbReference type="EMBL" id="CP006986">
    <property type="protein sequence ID" value="AIC25379.1"/>
    <property type="molecule type" value="Genomic_DNA"/>
</dbReference>
<reference evidence="1 2" key="1">
    <citation type="submission" date="2013-12" db="EMBL/GenBank/DDBJ databases">
        <title>Complete genome sequence of Rhizobium etli bv. mimosae IE4771.</title>
        <authorList>
            <person name="Bustos P."/>
            <person name="Santamaria R.I."/>
            <person name="Lozano L."/>
            <person name="Ormeno-Orrillo E."/>
            <person name="Rogel M.A."/>
            <person name="Romero D."/>
            <person name="Cevallos M.A."/>
            <person name="Martinez-Romero E."/>
            <person name="Gonzalez V."/>
        </authorList>
    </citation>
    <scope>NUCLEOTIDE SEQUENCE [LARGE SCALE GENOMIC DNA]</scope>
    <source>
        <strain evidence="1 2">IE4771</strain>
    </source>
</reference>